<feature type="region of interest" description="Disordered" evidence="1">
    <location>
        <begin position="102"/>
        <end position="137"/>
    </location>
</feature>
<name>A0A7S4DLR2_HETAK</name>
<feature type="compositionally biased region" description="Acidic residues" evidence="1">
    <location>
        <begin position="9"/>
        <end position="21"/>
    </location>
</feature>
<accession>A0A7S4DLR2</accession>
<feature type="region of interest" description="Disordered" evidence="1">
    <location>
        <begin position="1"/>
        <end position="60"/>
    </location>
</feature>
<evidence type="ECO:0000313" key="2">
    <source>
        <dbReference type="EMBL" id="CAE0656833.1"/>
    </source>
</evidence>
<gene>
    <name evidence="2" type="ORF">HAKA00212_LOCUS27366</name>
</gene>
<dbReference type="EMBL" id="HBIU01063722">
    <property type="protein sequence ID" value="CAE0656833.1"/>
    <property type="molecule type" value="Transcribed_RNA"/>
</dbReference>
<protein>
    <submittedName>
        <fullName evidence="2">Uncharacterized protein</fullName>
    </submittedName>
</protein>
<feature type="compositionally biased region" description="Basic and acidic residues" evidence="1">
    <location>
        <begin position="120"/>
        <end position="130"/>
    </location>
</feature>
<evidence type="ECO:0000256" key="1">
    <source>
        <dbReference type="SAM" id="MobiDB-lite"/>
    </source>
</evidence>
<organism evidence="2">
    <name type="scientific">Heterosigma akashiwo</name>
    <name type="common">Chromophytic alga</name>
    <name type="synonym">Heterosigma carterae</name>
    <dbReference type="NCBI Taxonomy" id="2829"/>
    <lineage>
        <taxon>Eukaryota</taxon>
        <taxon>Sar</taxon>
        <taxon>Stramenopiles</taxon>
        <taxon>Ochrophyta</taxon>
        <taxon>Raphidophyceae</taxon>
        <taxon>Chattonellales</taxon>
        <taxon>Chattonellaceae</taxon>
        <taxon>Heterosigma</taxon>
    </lineage>
</organism>
<feature type="compositionally biased region" description="Gly residues" evidence="1">
    <location>
        <begin position="102"/>
        <end position="116"/>
    </location>
</feature>
<reference evidence="2" key="1">
    <citation type="submission" date="2021-01" db="EMBL/GenBank/DDBJ databases">
        <authorList>
            <person name="Corre E."/>
            <person name="Pelletier E."/>
            <person name="Niang G."/>
            <person name="Scheremetjew M."/>
            <person name="Finn R."/>
            <person name="Kale V."/>
            <person name="Holt S."/>
            <person name="Cochrane G."/>
            <person name="Meng A."/>
            <person name="Brown T."/>
            <person name="Cohen L."/>
        </authorList>
    </citation>
    <scope>NUCLEOTIDE SEQUENCE</scope>
    <source>
        <strain evidence="2">CCMP3107</strain>
    </source>
</reference>
<sequence length="137" mass="14210">MILSRRNSEEEEDLVEGEEETDRLPRSGDAKQGLGQAEAARSPEGPEAGETKLAAASSGGGVLGGLTASLSFLGQTAAFRSPQAYALEKLTGFYFGSGEAIGAGGTEEEGMTGGQVGESKGGEERQKEHTQQYQTPV</sequence>
<proteinExistence type="predicted"/>
<dbReference type="AlphaFoldDB" id="A0A7S4DLR2"/>